<name>A0ABW5KLZ8_9SPHI</name>
<keyword evidence="4" id="KW-1185">Reference proteome</keyword>
<dbReference type="Gene3D" id="3.40.50.1110">
    <property type="entry name" value="SGNH hydrolase"/>
    <property type="match status" value="1"/>
</dbReference>
<organism evidence="3 4">
    <name type="scientific">Sphingobacterium suaedae</name>
    <dbReference type="NCBI Taxonomy" id="1686402"/>
    <lineage>
        <taxon>Bacteria</taxon>
        <taxon>Pseudomonadati</taxon>
        <taxon>Bacteroidota</taxon>
        <taxon>Sphingobacteriia</taxon>
        <taxon>Sphingobacteriales</taxon>
        <taxon>Sphingobacteriaceae</taxon>
        <taxon>Sphingobacterium</taxon>
    </lineage>
</organism>
<evidence type="ECO:0000259" key="2">
    <source>
        <dbReference type="Pfam" id="PF13472"/>
    </source>
</evidence>
<dbReference type="EMBL" id="JBHULR010000020">
    <property type="protein sequence ID" value="MFD2549646.1"/>
    <property type="molecule type" value="Genomic_DNA"/>
</dbReference>
<dbReference type="SUPFAM" id="SSF52266">
    <property type="entry name" value="SGNH hydrolase"/>
    <property type="match status" value="1"/>
</dbReference>
<dbReference type="PANTHER" id="PTHR30383:SF5">
    <property type="entry name" value="SGNH HYDROLASE-TYPE ESTERASE DOMAIN-CONTAINING PROTEIN"/>
    <property type="match status" value="1"/>
</dbReference>
<dbReference type="InterPro" id="IPR036514">
    <property type="entry name" value="SGNH_hydro_sf"/>
</dbReference>
<feature type="domain" description="SGNH hydrolase-type esterase" evidence="2">
    <location>
        <begin position="57"/>
        <end position="216"/>
    </location>
</feature>
<dbReference type="Proteomes" id="UP001597545">
    <property type="component" value="Unassembled WGS sequence"/>
</dbReference>
<dbReference type="RefSeq" id="WP_380905964.1">
    <property type="nucleotide sequence ID" value="NZ_JBHUEG010000019.1"/>
</dbReference>
<dbReference type="PANTHER" id="PTHR30383">
    <property type="entry name" value="THIOESTERASE 1/PROTEASE 1/LYSOPHOSPHOLIPASE L1"/>
    <property type="match status" value="1"/>
</dbReference>
<dbReference type="Pfam" id="PF13472">
    <property type="entry name" value="Lipase_GDSL_2"/>
    <property type="match status" value="1"/>
</dbReference>
<feature type="signal peptide" evidence="1">
    <location>
        <begin position="1"/>
        <end position="23"/>
    </location>
</feature>
<reference evidence="4" key="1">
    <citation type="journal article" date="2019" name="Int. J. Syst. Evol. Microbiol.">
        <title>The Global Catalogue of Microorganisms (GCM) 10K type strain sequencing project: providing services to taxonomists for standard genome sequencing and annotation.</title>
        <authorList>
            <consortium name="The Broad Institute Genomics Platform"/>
            <consortium name="The Broad Institute Genome Sequencing Center for Infectious Disease"/>
            <person name="Wu L."/>
            <person name="Ma J."/>
        </authorList>
    </citation>
    <scope>NUCLEOTIDE SEQUENCE [LARGE SCALE GENOMIC DNA]</scope>
    <source>
        <strain evidence="4">KCTC 42662</strain>
    </source>
</reference>
<dbReference type="InterPro" id="IPR013830">
    <property type="entry name" value="SGNH_hydro"/>
</dbReference>
<feature type="chain" id="PRO_5045851720" evidence="1">
    <location>
        <begin position="24"/>
        <end position="229"/>
    </location>
</feature>
<accession>A0ABW5KLZ8</accession>
<sequence length="229" mass="25789">MKRINRSIMLMMGLLLMSGVVAAQEVAPIDSSYWNQHYANRLAFFRAMPDHHKRIVFLGDSMTEGAKWQELFDEKRVVNRGISGDVTYGVYARLDEVIQARPLKVFLLCGVNDMKRGIATNIILANIERIVQRIKRESPKTRLFVQGLLPVNESMLPAAYGQVTNAKISTLNTGLSALCTAYDVDFINLHPVFADAQGRMRGELVIDGLHLKQASYILWANYLKSSNVM</sequence>
<protein>
    <submittedName>
        <fullName evidence="3">GDSL-type esterase/lipase family protein</fullName>
    </submittedName>
</protein>
<dbReference type="InterPro" id="IPR051532">
    <property type="entry name" value="Ester_Hydrolysis_Enzymes"/>
</dbReference>
<evidence type="ECO:0000313" key="3">
    <source>
        <dbReference type="EMBL" id="MFD2549646.1"/>
    </source>
</evidence>
<gene>
    <name evidence="3" type="ORF">ACFSR5_18525</name>
</gene>
<evidence type="ECO:0000256" key="1">
    <source>
        <dbReference type="SAM" id="SignalP"/>
    </source>
</evidence>
<keyword evidence="1" id="KW-0732">Signal</keyword>
<comment type="caution">
    <text evidence="3">The sequence shown here is derived from an EMBL/GenBank/DDBJ whole genome shotgun (WGS) entry which is preliminary data.</text>
</comment>
<proteinExistence type="predicted"/>
<evidence type="ECO:0000313" key="4">
    <source>
        <dbReference type="Proteomes" id="UP001597545"/>
    </source>
</evidence>